<evidence type="ECO:0000313" key="2">
    <source>
        <dbReference type="Proteomes" id="UP000554482"/>
    </source>
</evidence>
<dbReference type="Proteomes" id="UP000554482">
    <property type="component" value="Unassembled WGS sequence"/>
</dbReference>
<accession>A0A7J6VE46</accession>
<sequence length="68" mass="8104">MMIFDELNKRNHYNIFLGDMVDYYRYVGGCSGDYIASLNKRPGMGEGKVYNPHQSNDRWKHTFVFHIR</sequence>
<keyword evidence="2" id="KW-1185">Reference proteome</keyword>
<feature type="non-terminal residue" evidence="1">
    <location>
        <position position="68"/>
    </location>
</feature>
<reference evidence="1 2" key="1">
    <citation type="submission" date="2020-06" db="EMBL/GenBank/DDBJ databases">
        <title>Transcriptomic and genomic resources for Thalictrum thalictroides and T. hernandezii: Facilitating candidate gene discovery in an emerging model plant lineage.</title>
        <authorList>
            <person name="Arias T."/>
            <person name="Riano-Pachon D.M."/>
            <person name="Di Stilio V.S."/>
        </authorList>
    </citation>
    <scope>NUCLEOTIDE SEQUENCE [LARGE SCALE GENOMIC DNA]</scope>
    <source>
        <strain evidence="2">cv. WT478/WT964</strain>
        <tissue evidence="1">Leaves</tissue>
    </source>
</reference>
<dbReference type="EMBL" id="JABWDY010033529">
    <property type="protein sequence ID" value="KAF5183366.1"/>
    <property type="molecule type" value="Genomic_DNA"/>
</dbReference>
<name>A0A7J6VE46_THATH</name>
<comment type="caution">
    <text evidence="1">The sequence shown here is derived from an EMBL/GenBank/DDBJ whole genome shotgun (WGS) entry which is preliminary data.</text>
</comment>
<protein>
    <submittedName>
        <fullName evidence="1">Uncharacterized protein</fullName>
    </submittedName>
</protein>
<organism evidence="1 2">
    <name type="scientific">Thalictrum thalictroides</name>
    <name type="common">Rue-anemone</name>
    <name type="synonym">Anemone thalictroides</name>
    <dbReference type="NCBI Taxonomy" id="46969"/>
    <lineage>
        <taxon>Eukaryota</taxon>
        <taxon>Viridiplantae</taxon>
        <taxon>Streptophyta</taxon>
        <taxon>Embryophyta</taxon>
        <taxon>Tracheophyta</taxon>
        <taxon>Spermatophyta</taxon>
        <taxon>Magnoliopsida</taxon>
        <taxon>Ranunculales</taxon>
        <taxon>Ranunculaceae</taxon>
        <taxon>Thalictroideae</taxon>
        <taxon>Thalictrum</taxon>
    </lineage>
</organism>
<proteinExistence type="predicted"/>
<evidence type="ECO:0000313" key="1">
    <source>
        <dbReference type="EMBL" id="KAF5183366.1"/>
    </source>
</evidence>
<gene>
    <name evidence="1" type="ORF">FRX31_027047</name>
</gene>
<dbReference type="AlphaFoldDB" id="A0A7J6VE46"/>